<dbReference type="GO" id="GO:0004519">
    <property type="term" value="F:endonuclease activity"/>
    <property type="evidence" value="ECO:0007669"/>
    <property type="project" value="UniProtKB-KW"/>
</dbReference>
<feature type="compositionally biased region" description="Polar residues" evidence="9">
    <location>
        <begin position="23"/>
        <end position="39"/>
    </location>
</feature>
<organism evidence="10 11">
    <name type="scientific">Drosophila pseudoobscura pseudoobscura</name>
    <name type="common">Fruit fly</name>
    <dbReference type="NCBI Taxonomy" id="46245"/>
    <lineage>
        <taxon>Eukaryota</taxon>
        <taxon>Metazoa</taxon>
        <taxon>Ecdysozoa</taxon>
        <taxon>Arthropoda</taxon>
        <taxon>Hexapoda</taxon>
        <taxon>Insecta</taxon>
        <taxon>Pterygota</taxon>
        <taxon>Neoptera</taxon>
        <taxon>Endopterygota</taxon>
        <taxon>Diptera</taxon>
        <taxon>Brachycera</taxon>
        <taxon>Muscomorpha</taxon>
        <taxon>Ephydroidea</taxon>
        <taxon>Drosophilidae</taxon>
        <taxon>Drosophila</taxon>
        <taxon>Sophophora</taxon>
    </lineage>
</organism>
<dbReference type="GO" id="GO:0000712">
    <property type="term" value="P:resolution of meiotic recombination intermediates"/>
    <property type="evidence" value="ECO:0007669"/>
    <property type="project" value="TreeGrafter"/>
</dbReference>
<reference evidence="11" key="1">
    <citation type="submission" date="2025-08" db="UniProtKB">
        <authorList>
            <consortium name="RefSeq"/>
        </authorList>
    </citation>
    <scope>IDENTIFICATION</scope>
    <source>
        <strain evidence="11">MV-25-SWS-2005</strain>
        <tissue evidence="11">Whole body</tissue>
    </source>
</reference>
<keyword evidence="3" id="KW-0227">DNA damage</keyword>
<keyword evidence="5" id="KW-0234">DNA repair</keyword>
<evidence type="ECO:0000313" key="11">
    <source>
        <dbReference type="RefSeq" id="XP_001352686.4"/>
    </source>
</evidence>
<dbReference type="KEGG" id="dpo:4812434"/>
<dbReference type="GO" id="GO:0033557">
    <property type="term" value="C:Slx1-Slx4 complex"/>
    <property type="evidence" value="ECO:0007669"/>
    <property type="project" value="InterPro"/>
</dbReference>
<dbReference type="GO" id="GO:0006281">
    <property type="term" value="P:DNA repair"/>
    <property type="evidence" value="ECO:0007669"/>
    <property type="project" value="UniProtKB-KW"/>
</dbReference>
<protein>
    <recommendedName>
        <fullName evidence="7">Structure-specific endonuclease subunit SLX4</fullName>
    </recommendedName>
</protein>
<evidence type="ECO:0000256" key="8">
    <source>
        <dbReference type="SAM" id="Coils"/>
    </source>
</evidence>
<dbReference type="InParanoid" id="A0A6I8UB34"/>
<comment type="similarity">
    <text evidence="2">Belongs to the SLX4 family.</text>
</comment>
<dbReference type="PANTHER" id="PTHR21541">
    <property type="entry name" value="BTB POZ DOMAIN CONTAINING 12"/>
    <property type="match status" value="1"/>
</dbReference>
<evidence type="ECO:0000256" key="9">
    <source>
        <dbReference type="SAM" id="MobiDB-lite"/>
    </source>
</evidence>
<evidence type="ECO:0000256" key="4">
    <source>
        <dbReference type="ARBA" id="ARBA00023172"/>
    </source>
</evidence>
<evidence type="ECO:0000313" key="10">
    <source>
        <dbReference type="Proteomes" id="UP000001819"/>
    </source>
</evidence>
<feature type="region of interest" description="Disordered" evidence="9">
    <location>
        <begin position="593"/>
        <end position="623"/>
    </location>
</feature>
<gene>
    <name evidence="11" type="primary">mus312</name>
</gene>
<accession>A0A6I8UB34</accession>
<feature type="compositionally biased region" description="Basic and acidic residues" evidence="9">
    <location>
        <begin position="987"/>
        <end position="1000"/>
    </location>
</feature>
<keyword evidence="10" id="KW-1185">Reference proteome</keyword>
<dbReference type="PANTHER" id="PTHR21541:SF3">
    <property type="entry name" value="STRUCTURE-SPECIFIC ENDONUCLEASE SUBUNIT SLX4"/>
    <property type="match status" value="1"/>
</dbReference>
<keyword evidence="11" id="KW-0540">Nuclease</keyword>
<evidence type="ECO:0000256" key="5">
    <source>
        <dbReference type="ARBA" id="ARBA00023204"/>
    </source>
</evidence>
<name>A0A6I8UB34_DROPS</name>
<evidence type="ECO:0000256" key="2">
    <source>
        <dbReference type="ARBA" id="ARBA00006661"/>
    </source>
</evidence>
<keyword evidence="11" id="KW-0255">Endonuclease</keyword>
<dbReference type="CDD" id="cd22999">
    <property type="entry name" value="SAP_SLX4"/>
    <property type="match status" value="1"/>
</dbReference>
<dbReference type="AlphaFoldDB" id="A0A6I8UB34"/>
<dbReference type="FunCoup" id="A0A6I8UB34">
    <property type="interactions" value="6"/>
</dbReference>
<dbReference type="Proteomes" id="UP000001819">
    <property type="component" value="Chromosome X"/>
</dbReference>
<sequence>MDRKTRRANFKNLQQESNKLRSTRSSKAASNTSTLSSYFATPPERVDTADDTEDRFQDAILPVPSAAVAASPERRIRPIRNSNVFEPPGPKPKKAPKLKGSSSSAPRRGRGRSKQQPSISNFLRNEQIFAEVAAQHCMADNFSPDDIEMALALSKSEAEKHGHLRLNDDDDVPVDVVEDNAGSATENIRRKLQKYGFRTAAKEDYKSLAVLPGVSGRGSRRCKWTNKFTPLTLRNPEVQQKKLESKVSTLLAQQVRTKKLSAEESSMPSYKLISSILRELKPDSKSAIVHEPSEGPVTDIEIYFVSGLIEVCHTPAHYLLKDWGAIQGRDLSPERTSMKTRQQIKQMEIVFNELENHFENQQALKKQVDEELDELEKLVVENMIEEEDTKQCDIQAEVSSTSSSPLKEPPDKRPRMTKNGTEDLKPTTSSNINVPTQLTRCTSPDLFADSDDEPATSPELKEVQNFSLKVYKNITISESESPVTELESTPINQPTASSEVYSISSDEVKTGTDSTQEQMGSKDQANEIFIDLTQEHSKPEFDDPKAYPCTDIFSISQAFESSLHVDKFNCSLAMDSSSQSESRAISKEDKLALSATDKDSENSSFHMDAFTTPNDSNPSGSFSDLNISRNSFRRSVSLSTDHSFKSPLNWKMDSSSEKPALSAPSPFRMQSDASIDLTQNSDDDNDVIMLSDEEINYSIWKANKTAKGKDWENESSDSSGFSPVAKKRAVPYFKTEEDLDAFLMTSPTNSNKSQNSRSPNKSALSRERAEFGILDAALSEPFTLSQMLSPAKGESQCDINWSDASFLEAPMRTLSRKSSHKFNDLLAKVTEPKDLLDDEFDEFDQLVFPNCKESTIEATTDAMPSGLDRLLMGEIRMTTLPEHTTPKKVSSTVPDCLLMGETGMPTLPELTTSKTVLSTVPDQLEVNGNVYTVRVCNTPKPDFTQLAESEILQQLYNYGIKPLKRKQAVKMLEFIYNQTHPIMQPVEPRELSQRQEDPMPRSKSTPVMSEKPRSRPIVSDNNDVCLTPTEPIQGFKFNTNAPGKDLLRFSQSVPPSLSDDFEFYVLQTNVTKKTPQPIVPLHIAWHNLLCANPKLHESVLMYEPIDLQEIYLHLKQMGHRYEPKDLKCFFDRRCIIFRYELAAPAKQAERHVRKKPRKPTKRS</sequence>
<feature type="region of interest" description="Disordered" evidence="9">
    <location>
        <begin position="648"/>
        <end position="667"/>
    </location>
</feature>
<evidence type="ECO:0000256" key="6">
    <source>
        <dbReference type="ARBA" id="ARBA00023242"/>
    </source>
</evidence>
<feature type="region of interest" description="Disordered" evidence="9">
    <location>
        <begin position="1"/>
        <end position="55"/>
    </location>
</feature>
<feature type="compositionally biased region" description="Polar residues" evidence="9">
    <location>
        <begin position="611"/>
        <end position="623"/>
    </location>
</feature>
<evidence type="ECO:0000256" key="1">
    <source>
        <dbReference type="ARBA" id="ARBA00004123"/>
    </source>
</evidence>
<keyword evidence="8" id="KW-0175">Coiled coil</keyword>
<dbReference type="RefSeq" id="XP_001352686.4">
    <property type="nucleotide sequence ID" value="XM_001352650.4"/>
</dbReference>
<feature type="region of interest" description="Disordered" evidence="9">
    <location>
        <begin position="985"/>
        <end position="1023"/>
    </location>
</feature>
<proteinExistence type="inferred from homology"/>
<feature type="region of interest" description="Disordered" evidence="9">
    <location>
        <begin position="67"/>
        <end position="120"/>
    </location>
</feature>
<dbReference type="GO" id="GO:0006260">
    <property type="term" value="P:DNA replication"/>
    <property type="evidence" value="ECO:0007669"/>
    <property type="project" value="InterPro"/>
</dbReference>
<feature type="region of interest" description="Disordered" evidence="9">
    <location>
        <begin position="395"/>
        <end position="437"/>
    </location>
</feature>
<feature type="coiled-coil region" evidence="8">
    <location>
        <begin position="344"/>
        <end position="385"/>
    </location>
</feature>
<feature type="compositionally biased region" description="Polar residues" evidence="9">
    <location>
        <begin position="745"/>
        <end position="763"/>
    </location>
</feature>
<dbReference type="InterPro" id="IPR018574">
    <property type="entry name" value="Structure-sp_endonuc_su_Slx4"/>
</dbReference>
<feature type="compositionally biased region" description="Polar residues" evidence="9">
    <location>
        <begin position="426"/>
        <end position="437"/>
    </location>
</feature>
<dbReference type="Pfam" id="PF09494">
    <property type="entry name" value="Slx4"/>
    <property type="match status" value="1"/>
</dbReference>
<keyword evidence="11" id="KW-0378">Hydrolase</keyword>
<keyword evidence="4" id="KW-0233">DNA recombination</keyword>
<keyword evidence="6" id="KW-0539">Nucleus</keyword>
<feature type="compositionally biased region" description="Basic and acidic residues" evidence="9">
    <location>
        <begin position="408"/>
        <end position="425"/>
    </location>
</feature>
<evidence type="ECO:0000256" key="3">
    <source>
        <dbReference type="ARBA" id="ARBA00022763"/>
    </source>
</evidence>
<feature type="region of interest" description="Disordered" evidence="9">
    <location>
        <begin position="744"/>
        <end position="765"/>
    </location>
</feature>
<comment type="subcellular location">
    <subcellularLocation>
        <location evidence="1">Nucleus</location>
    </subcellularLocation>
</comment>
<evidence type="ECO:0000256" key="7">
    <source>
        <dbReference type="ARBA" id="ARBA00029496"/>
    </source>
</evidence>